<gene>
    <name evidence="1" type="ORF">CVT26_001224</name>
</gene>
<name>A0A409WBI4_9AGAR</name>
<organism evidence="1 2">
    <name type="scientific">Gymnopilus dilepis</name>
    <dbReference type="NCBI Taxonomy" id="231916"/>
    <lineage>
        <taxon>Eukaryota</taxon>
        <taxon>Fungi</taxon>
        <taxon>Dikarya</taxon>
        <taxon>Basidiomycota</taxon>
        <taxon>Agaricomycotina</taxon>
        <taxon>Agaricomycetes</taxon>
        <taxon>Agaricomycetidae</taxon>
        <taxon>Agaricales</taxon>
        <taxon>Agaricineae</taxon>
        <taxon>Hymenogastraceae</taxon>
        <taxon>Gymnopilus</taxon>
    </lineage>
</organism>
<reference evidence="1 2" key="1">
    <citation type="journal article" date="2018" name="Evol. Lett.">
        <title>Horizontal gene cluster transfer increased hallucinogenic mushroom diversity.</title>
        <authorList>
            <person name="Reynolds H.T."/>
            <person name="Vijayakumar V."/>
            <person name="Gluck-Thaler E."/>
            <person name="Korotkin H.B."/>
            <person name="Matheny P.B."/>
            <person name="Slot J.C."/>
        </authorList>
    </citation>
    <scope>NUCLEOTIDE SEQUENCE [LARGE SCALE GENOMIC DNA]</scope>
    <source>
        <strain evidence="1 2">SRW20</strain>
    </source>
</reference>
<evidence type="ECO:0000313" key="1">
    <source>
        <dbReference type="EMBL" id="PPQ75848.1"/>
    </source>
</evidence>
<dbReference type="AlphaFoldDB" id="A0A409WBI4"/>
<protein>
    <submittedName>
        <fullName evidence="1">Uncharacterized protein</fullName>
    </submittedName>
</protein>
<comment type="caution">
    <text evidence="1">The sequence shown here is derived from an EMBL/GenBank/DDBJ whole genome shotgun (WGS) entry which is preliminary data.</text>
</comment>
<evidence type="ECO:0000313" key="2">
    <source>
        <dbReference type="Proteomes" id="UP000284706"/>
    </source>
</evidence>
<dbReference type="STRING" id="231916.A0A409WBI4"/>
<accession>A0A409WBI4</accession>
<dbReference type="InParanoid" id="A0A409WBI4"/>
<proteinExistence type="predicted"/>
<dbReference type="Proteomes" id="UP000284706">
    <property type="component" value="Unassembled WGS sequence"/>
</dbReference>
<dbReference type="EMBL" id="NHYE01005222">
    <property type="protein sequence ID" value="PPQ75848.1"/>
    <property type="molecule type" value="Genomic_DNA"/>
</dbReference>
<sequence length="343" mass="37492">MARAVLVRAHANEIQDVIGVAFTTSFKFMGRLIPVKSDVIHNRSRQDPCHPKAWEDISSASPVISRRTCSVLESSVILHPPRCPITPEDVNFHINSSSSELIGTLGLQKFSGHSTPSFPDLYHRVTSASSMASTGCPLRFSPCLSCGAEHDALFKQEEGMSTDSASEPPLLAVSLPLSLCTAATASALSGRRPLSRWASILSAPTTVWHRQARPRLTRLRLPSSVLRPPMMAQASDNEPVMCYRSNSGSTSSLQRELTDDLLSPAYGPPRCILDLSMALSEEMQMFADGISTADCLHAACLFGVCCFFCLGCQRQCRELHSPQRKRTAQFSPAPILLTTHMHR</sequence>
<keyword evidence="2" id="KW-1185">Reference proteome</keyword>